<gene>
    <name evidence="4" type="ORF">N656DRAFT_713023</name>
</gene>
<dbReference type="PANTHER" id="PTHR11552">
    <property type="entry name" value="GLUCOSE-METHANOL-CHOLINE GMC OXIDOREDUCTASE"/>
    <property type="match status" value="1"/>
</dbReference>
<dbReference type="PANTHER" id="PTHR11552:SF78">
    <property type="entry name" value="GLUCOSE-METHANOL-CHOLINE OXIDOREDUCTASE N-TERMINAL DOMAIN-CONTAINING PROTEIN"/>
    <property type="match status" value="1"/>
</dbReference>
<evidence type="ECO:0000259" key="3">
    <source>
        <dbReference type="PROSITE" id="PS00624"/>
    </source>
</evidence>
<feature type="domain" description="Glucose-methanol-choline oxidoreductase N-terminal" evidence="3">
    <location>
        <begin position="277"/>
        <end position="291"/>
    </location>
</feature>
<dbReference type="PIRSF" id="PIRSF000137">
    <property type="entry name" value="Alcohol_oxidase"/>
    <property type="match status" value="1"/>
</dbReference>
<comment type="caution">
    <text evidence="4">The sequence shown here is derived from an EMBL/GenBank/DDBJ whole genome shotgun (WGS) entry which is preliminary data.</text>
</comment>
<organism evidence="4 5">
    <name type="scientific">Canariomyces notabilis</name>
    <dbReference type="NCBI Taxonomy" id="2074819"/>
    <lineage>
        <taxon>Eukaryota</taxon>
        <taxon>Fungi</taxon>
        <taxon>Dikarya</taxon>
        <taxon>Ascomycota</taxon>
        <taxon>Pezizomycotina</taxon>
        <taxon>Sordariomycetes</taxon>
        <taxon>Sordariomycetidae</taxon>
        <taxon>Sordariales</taxon>
        <taxon>Chaetomiaceae</taxon>
        <taxon>Canariomyces</taxon>
    </lineage>
</organism>
<dbReference type="AlphaFoldDB" id="A0AAN6TAI3"/>
<accession>A0AAN6TAI3</accession>
<proteinExistence type="inferred from homology"/>
<keyword evidence="2" id="KW-0274">FAD</keyword>
<evidence type="ECO:0000256" key="1">
    <source>
        <dbReference type="ARBA" id="ARBA00010790"/>
    </source>
</evidence>
<dbReference type="GO" id="GO:0050660">
    <property type="term" value="F:flavin adenine dinucleotide binding"/>
    <property type="evidence" value="ECO:0007669"/>
    <property type="project" value="InterPro"/>
</dbReference>
<feature type="binding site" evidence="2">
    <location>
        <begin position="538"/>
        <end position="539"/>
    </location>
    <ligand>
        <name>FAD</name>
        <dbReference type="ChEBI" id="CHEBI:57692"/>
    </ligand>
</feature>
<reference evidence="4" key="1">
    <citation type="journal article" date="2023" name="Mol. Phylogenet. Evol.">
        <title>Genome-scale phylogeny and comparative genomics of the fungal order Sordariales.</title>
        <authorList>
            <person name="Hensen N."/>
            <person name="Bonometti L."/>
            <person name="Westerberg I."/>
            <person name="Brannstrom I.O."/>
            <person name="Guillou S."/>
            <person name="Cros-Aarteil S."/>
            <person name="Calhoun S."/>
            <person name="Haridas S."/>
            <person name="Kuo A."/>
            <person name="Mondo S."/>
            <person name="Pangilinan J."/>
            <person name="Riley R."/>
            <person name="LaButti K."/>
            <person name="Andreopoulos B."/>
            <person name="Lipzen A."/>
            <person name="Chen C."/>
            <person name="Yan M."/>
            <person name="Daum C."/>
            <person name="Ng V."/>
            <person name="Clum A."/>
            <person name="Steindorff A."/>
            <person name="Ohm R.A."/>
            <person name="Martin F."/>
            <person name="Silar P."/>
            <person name="Natvig D.O."/>
            <person name="Lalanne C."/>
            <person name="Gautier V."/>
            <person name="Ament-Velasquez S.L."/>
            <person name="Kruys A."/>
            <person name="Hutchinson M.I."/>
            <person name="Powell A.J."/>
            <person name="Barry K."/>
            <person name="Miller A.N."/>
            <person name="Grigoriev I.V."/>
            <person name="Debuchy R."/>
            <person name="Gladieux P."/>
            <person name="Hiltunen Thoren M."/>
            <person name="Johannesson H."/>
        </authorList>
    </citation>
    <scope>NUCLEOTIDE SEQUENCE</scope>
    <source>
        <strain evidence="4">CBS 508.74</strain>
    </source>
</reference>
<dbReference type="PROSITE" id="PS51257">
    <property type="entry name" value="PROKAR_LIPOPROTEIN"/>
    <property type="match status" value="1"/>
</dbReference>
<comment type="cofactor">
    <cofactor evidence="2">
        <name>FAD</name>
        <dbReference type="ChEBI" id="CHEBI:57692"/>
    </cofactor>
</comment>
<evidence type="ECO:0000313" key="4">
    <source>
        <dbReference type="EMBL" id="KAK4110908.1"/>
    </source>
</evidence>
<dbReference type="GeneID" id="89935993"/>
<dbReference type="Proteomes" id="UP001302812">
    <property type="component" value="Unassembled WGS sequence"/>
</dbReference>
<feature type="binding site" evidence="2">
    <location>
        <position position="96"/>
    </location>
    <ligand>
        <name>FAD</name>
        <dbReference type="ChEBI" id="CHEBI:57692"/>
    </ligand>
</feature>
<dbReference type="SUPFAM" id="SSF51905">
    <property type="entry name" value="FAD/NAD(P)-binding domain"/>
    <property type="match status" value="1"/>
</dbReference>
<dbReference type="InterPro" id="IPR036188">
    <property type="entry name" value="FAD/NAD-bd_sf"/>
</dbReference>
<comment type="similarity">
    <text evidence="1">Belongs to the GMC oxidoreductase family.</text>
</comment>
<dbReference type="RefSeq" id="XP_064668478.1">
    <property type="nucleotide sequence ID" value="XM_064811868.1"/>
</dbReference>
<dbReference type="InterPro" id="IPR012132">
    <property type="entry name" value="GMC_OxRdtase"/>
</dbReference>
<dbReference type="GO" id="GO:0016614">
    <property type="term" value="F:oxidoreductase activity, acting on CH-OH group of donors"/>
    <property type="evidence" value="ECO:0007669"/>
    <property type="project" value="InterPro"/>
</dbReference>
<name>A0AAN6TAI3_9PEZI</name>
<dbReference type="InterPro" id="IPR000172">
    <property type="entry name" value="GMC_OxRdtase_N"/>
</dbReference>
<dbReference type="EMBL" id="MU853348">
    <property type="protein sequence ID" value="KAK4110908.1"/>
    <property type="molecule type" value="Genomic_DNA"/>
</dbReference>
<dbReference type="Pfam" id="PF00732">
    <property type="entry name" value="GMC_oxred_N"/>
    <property type="match status" value="1"/>
</dbReference>
<sequence>MGIYNKLPDDLHEVDVVIAGGGTTACVVASRLAAAYPDLSILMVEGGQNNADNPLIAHPAYFLAHLAPGSTTNLFYKTNKSAAVADRELILPSGGVLGGGSSTNFMMYSRAQKSDFDAWGVPGWSGKEMLSYMKKAETYHGKDEKGIHGHDGPIHVSRGTYHSKRVEDEFIASAAKVGWHEVKDVQDMETVNAVGRAYRYISPDGKRQDAASCYLHPLLNDGKHPNLHVLVETQAKRILFESNRAVGVEVRPNPAFGGDASAVKAVRARRLVVASCGACGTPALLERSGVGDPKVLQRAGIPLVASAPGVGNGYEDHHMLLYPYHNSLEATDTLDALVYGRMGSPQDLISQGHPMLGWNGQEVQGKARPTDAEAAALGPEFKAAWDREFRDHPEKPMVIFTALGGFPGDPSLAPGGPGSPGLAVSTFTVYPFSRGHVHITGPGLEDPLDFDTGFFADDGGLDVKKHIWTYKKQREIMRRMPSYRGEVAACHPPFAPDSKAALTKLDGPLPSDVPDIEYTPEDDAVLEKWLRANVSTTWHSLGTCKMAPREKNGVVDANLCVYGVEGLKIADLSVVPKNVAANTNNTALAIGEKAADIFIKELGQALAA</sequence>
<evidence type="ECO:0000313" key="5">
    <source>
        <dbReference type="Proteomes" id="UP001302812"/>
    </source>
</evidence>
<dbReference type="SUPFAM" id="SSF54373">
    <property type="entry name" value="FAD-linked reductases, C-terminal domain"/>
    <property type="match status" value="1"/>
</dbReference>
<protein>
    <submittedName>
        <fullName evidence="4">GMC oxidoreductase</fullName>
    </submittedName>
</protein>
<dbReference type="Pfam" id="PF05199">
    <property type="entry name" value="GMC_oxred_C"/>
    <property type="match status" value="1"/>
</dbReference>
<dbReference type="InterPro" id="IPR007867">
    <property type="entry name" value="GMC_OxRtase_C"/>
</dbReference>
<dbReference type="Gene3D" id="3.30.560.10">
    <property type="entry name" value="Glucose Oxidase, domain 3"/>
    <property type="match status" value="1"/>
</dbReference>
<dbReference type="Gene3D" id="3.50.50.60">
    <property type="entry name" value="FAD/NAD(P)-binding domain"/>
    <property type="match status" value="1"/>
</dbReference>
<dbReference type="PROSITE" id="PS00624">
    <property type="entry name" value="GMC_OXRED_2"/>
    <property type="match status" value="1"/>
</dbReference>
<reference evidence="4" key="2">
    <citation type="submission" date="2023-05" db="EMBL/GenBank/DDBJ databases">
        <authorList>
            <consortium name="Lawrence Berkeley National Laboratory"/>
            <person name="Steindorff A."/>
            <person name="Hensen N."/>
            <person name="Bonometti L."/>
            <person name="Westerberg I."/>
            <person name="Brannstrom I.O."/>
            <person name="Guillou S."/>
            <person name="Cros-Aarteil S."/>
            <person name="Calhoun S."/>
            <person name="Haridas S."/>
            <person name="Kuo A."/>
            <person name="Mondo S."/>
            <person name="Pangilinan J."/>
            <person name="Riley R."/>
            <person name="Labutti K."/>
            <person name="Andreopoulos B."/>
            <person name="Lipzen A."/>
            <person name="Chen C."/>
            <person name="Yanf M."/>
            <person name="Daum C."/>
            <person name="Ng V."/>
            <person name="Clum A."/>
            <person name="Ohm R."/>
            <person name="Martin F."/>
            <person name="Silar P."/>
            <person name="Natvig D."/>
            <person name="Lalanne C."/>
            <person name="Gautier V."/>
            <person name="Ament-Velasquez S.L."/>
            <person name="Kruys A."/>
            <person name="Hutchinson M.I."/>
            <person name="Powell A.J."/>
            <person name="Barry K."/>
            <person name="Miller A.N."/>
            <person name="Grigoriev I.V."/>
            <person name="Debuchy R."/>
            <person name="Gladieux P."/>
            <person name="Thoren M.H."/>
            <person name="Johannesson H."/>
        </authorList>
    </citation>
    <scope>NUCLEOTIDE SEQUENCE</scope>
    <source>
        <strain evidence="4">CBS 508.74</strain>
    </source>
</reference>
<evidence type="ECO:0000256" key="2">
    <source>
        <dbReference type="PIRSR" id="PIRSR000137-2"/>
    </source>
</evidence>
<feature type="binding site" evidence="2">
    <location>
        <begin position="23"/>
        <end position="24"/>
    </location>
    <ligand>
        <name>FAD</name>
        <dbReference type="ChEBI" id="CHEBI:57692"/>
    </ligand>
</feature>
<keyword evidence="5" id="KW-1185">Reference proteome</keyword>
<keyword evidence="2" id="KW-0285">Flavoprotein</keyword>